<dbReference type="WBParaSite" id="nRc.2.0.1.t36355-RA">
    <property type="protein sequence ID" value="nRc.2.0.1.t36355-RA"/>
    <property type="gene ID" value="nRc.2.0.1.g36355"/>
</dbReference>
<keyword evidence="1" id="KW-1185">Reference proteome</keyword>
<organism evidence="1 2">
    <name type="scientific">Romanomermis culicivorax</name>
    <name type="common">Nematode worm</name>
    <dbReference type="NCBI Taxonomy" id="13658"/>
    <lineage>
        <taxon>Eukaryota</taxon>
        <taxon>Metazoa</taxon>
        <taxon>Ecdysozoa</taxon>
        <taxon>Nematoda</taxon>
        <taxon>Enoplea</taxon>
        <taxon>Dorylaimia</taxon>
        <taxon>Mermithida</taxon>
        <taxon>Mermithoidea</taxon>
        <taxon>Mermithidae</taxon>
        <taxon>Romanomermis</taxon>
    </lineage>
</organism>
<dbReference type="Proteomes" id="UP000887565">
    <property type="component" value="Unplaced"/>
</dbReference>
<reference evidence="2" key="1">
    <citation type="submission" date="2022-11" db="UniProtKB">
        <authorList>
            <consortium name="WormBaseParasite"/>
        </authorList>
    </citation>
    <scope>IDENTIFICATION</scope>
</reference>
<evidence type="ECO:0000313" key="2">
    <source>
        <dbReference type="WBParaSite" id="nRc.2.0.1.t36355-RA"/>
    </source>
</evidence>
<sequence length="118" mass="13129">MRMGSPTIDSVGQTIDNPSHLHAKKCSTHDLPFQNFLAEIITRSQYPYHFLLDSVISRTRSKSANLLSCSSGKPWNIGMLKKAVLVQLYKMANSPKTLPGDIMHKYLPSLVTSTLPSK</sequence>
<protein>
    <submittedName>
        <fullName evidence="2">Maturase K</fullName>
    </submittedName>
</protein>
<name>A0A915KDA6_ROMCU</name>
<dbReference type="AlphaFoldDB" id="A0A915KDA6"/>
<evidence type="ECO:0000313" key="1">
    <source>
        <dbReference type="Proteomes" id="UP000887565"/>
    </source>
</evidence>
<accession>A0A915KDA6</accession>
<proteinExistence type="predicted"/>